<dbReference type="PANTHER" id="PTHR31642:SF115">
    <property type="entry name" value="PROTEIN ECERIFERUM 26-LIKE"/>
    <property type="match status" value="1"/>
</dbReference>
<gene>
    <name evidence="4" type="ORF">J5N97_003596</name>
</gene>
<comment type="caution">
    <text evidence="4">The sequence shown here is derived from an EMBL/GenBank/DDBJ whole genome shotgun (WGS) entry which is preliminary data.</text>
</comment>
<comment type="similarity">
    <text evidence="1">Belongs to the plant acyltransferase family.</text>
</comment>
<keyword evidence="5" id="KW-1185">Reference proteome</keyword>
<dbReference type="Proteomes" id="UP001085076">
    <property type="component" value="Miscellaneous, Linkage group lg01"/>
</dbReference>
<reference evidence="4" key="2">
    <citation type="journal article" date="2022" name="Hortic Res">
        <title>The genome of Dioscorea zingiberensis sheds light on the biosynthesis, origin and evolution of the medicinally important diosgenin saponins.</title>
        <authorList>
            <person name="Li Y."/>
            <person name="Tan C."/>
            <person name="Li Z."/>
            <person name="Guo J."/>
            <person name="Li S."/>
            <person name="Chen X."/>
            <person name="Wang C."/>
            <person name="Dai X."/>
            <person name="Yang H."/>
            <person name="Song W."/>
            <person name="Hou L."/>
            <person name="Xu J."/>
            <person name="Tong Z."/>
            <person name="Xu A."/>
            <person name="Yuan X."/>
            <person name="Wang W."/>
            <person name="Yang Q."/>
            <person name="Chen L."/>
            <person name="Sun Z."/>
            <person name="Wang K."/>
            <person name="Pan B."/>
            <person name="Chen J."/>
            <person name="Bao Y."/>
            <person name="Liu F."/>
            <person name="Qi X."/>
            <person name="Gang D.R."/>
            <person name="Wen J."/>
            <person name="Li J."/>
        </authorList>
    </citation>
    <scope>NUCLEOTIDE SEQUENCE</scope>
    <source>
        <strain evidence="4">Dzin_1.0</strain>
    </source>
</reference>
<accession>A0A9D5D6Z7</accession>
<evidence type="ECO:0000313" key="4">
    <source>
        <dbReference type="EMBL" id="KAJ0985240.1"/>
    </source>
</evidence>
<organism evidence="4 5">
    <name type="scientific">Dioscorea zingiberensis</name>
    <dbReference type="NCBI Taxonomy" id="325984"/>
    <lineage>
        <taxon>Eukaryota</taxon>
        <taxon>Viridiplantae</taxon>
        <taxon>Streptophyta</taxon>
        <taxon>Embryophyta</taxon>
        <taxon>Tracheophyta</taxon>
        <taxon>Spermatophyta</taxon>
        <taxon>Magnoliopsida</taxon>
        <taxon>Liliopsida</taxon>
        <taxon>Dioscoreales</taxon>
        <taxon>Dioscoreaceae</taxon>
        <taxon>Dioscorea</taxon>
    </lineage>
</organism>
<evidence type="ECO:0000256" key="1">
    <source>
        <dbReference type="ARBA" id="ARBA00009861"/>
    </source>
</evidence>
<reference evidence="4" key="1">
    <citation type="submission" date="2021-03" db="EMBL/GenBank/DDBJ databases">
        <authorList>
            <person name="Li Z."/>
            <person name="Yang C."/>
        </authorList>
    </citation>
    <scope>NUCLEOTIDE SEQUENCE</scope>
    <source>
        <strain evidence="4">Dzin_1.0</strain>
        <tissue evidence="4">Leaf</tissue>
    </source>
</reference>
<dbReference type="GO" id="GO:0016747">
    <property type="term" value="F:acyltransferase activity, transferring groups other than amino-acyl groups"/>
    <property type="evidence" value="ECO:0007669"/>
    <property type="project" value="TreeGrafter"/>
</dbReference>
<dbReference type="Pfam" id="PF02458">
    <property type="entry name" value="Transferase"/>
    <property type="match status" value="1"/>
</dbReference>
<evidence type="ECO:0000256" key="2">
    <source>
        <dbReference type="ARBA" id="ARBA00022679"/>
    </source>
</evidence>
<evidence type="ECO:0000256" key="3">
    <source>
        <dbReference type="ARBA" id="ARBA00023315"/>
    </source>
</evidence>
<evidence type="ECO:0000313" key="5">
    <source>
        <dbReference type="Proteomes" id="UP001085076"/>
    </source>
</evidence>
<dbReference type="PANTHER" id="PTHR31642">
    <property type="entry name" value="TRICHOTHECENE 3-O-ACETYLTRANSFERASE"/>
    <property type="match status" value="1"/>
</dbReference>
<keyword evidence="2" id="KW-0808">Transferase</keyword>
<keyword evidence="3" id="KW-0012">Acyltransferase</keyword>
<dbReference type="AlphaFoldDB" id="A0A9D5D6Z7"/>
<sequence length="442" mass="48617">MVSSSSSAVHSQKLSTVVPGAVTGDEVVHELGNMDLVMKQHYLRGVYLFKGSDAIEGLGIIALKEPMFAMLNVFYPVAGRIRRSESGRPFIRCNDSGVRIIEAKCDKTIDEWLLESQTEQYYSLDFQLVTDKVLGPDLPFSPSVYIQFTRFKCGGMAIGFSWAHVLGDAVSATTCINLWGQLLSKKKTPAQAEAEAQQVKDMINKATTKSTPDETPISLPVKQLPPVGDYWLSPSDHPMGTFSFQISSSKMKDMQLDTSFEVLSALIWKCLASIREGSREPHLVTICRSSSSNSEKKPGVLSNDQMITSVHCESSLSKIGISELAELIDKERVDQKKQIEDLVDSETGEPNFILYGANLTFVDLEQVDFYGLEINGQKPVHVNFKIDGVGSEGVVLVLPGTKKNINNASGDGEAAGRMVTVMLPEDEISKLKEVLKIEWNIV</sequence>
<protein>
    <submittedName>
        <fullName evidence="4">Uncharacterized protein</fullName>
    </submittedName>
</protein>
<name>A0A9D5D6Z7_9LILI</name>
<dbReference type="InterPro" id="IPR023213">
    <property type="entry name" value="CAT-like_dom_sf"/>
</dbReference>
<dbReference type="OrthoDB" id="1862401at2759"/>
<dbReference type="Gene3D" id="3.30.559.10">
    <property type="entry name" value="Chloramphenicol acetyltransferase-like domain"/>
    <property type="match status" value="2"/>
</dbReference>
<proteinExistence type="inferred from homology"/>
<dbReference type="InterPro" id="IPR050317">
    <property type="entry name" value="Plant_Fungal_Acyltransferase"/>
</dbReference>
<dbReference type="EMBL" id="JAGGNH010000001">
    <property type="protein sequence ID" value="KAJ0985240.1"/>
    <property type="molecule type" value="Genomic_DNA"/>
</dbReference>